<dbReference type="EMBL" id="JAURUR010000009">
    <property type="protein sequence ID" value="MDP9765237.1"/>
    <property type="molecule type" value="Genomic_DNA"/>
</dbReference>
<dbReference type="RefSeq" id="WP_307466959.1">
    <property type="nucleotide sequence ID" value="NZ_JAURUR010000009.1"/>
</dbReference>
<accession>A0ABT9MF65</accession>
<sequence>MVKTSPGATIKVIKALSALRHDPAFVALLQHVAAHAGNHRHALIGGWLLASGYPRTVWVDAAAGALTFHAQHPRPGDPRLATPAGPGA</sequence>
<evidence type="ECO:0000313" key="3">
    <source>
        <dbReference type="Proteomes" id="UP001232163"/>
    </source>
</evidence>
<evidence type="ECO:0000313" key="2">
    <source>
        <dbReference type="EMBL" id="MDP9765237.1"/>
    </source>
</evidence>
<gene>
    <name evidence="2" type="ORF">QO006_002685</name>
</gene>
<reference evidence="2 3" key="1">
    <citation type="submission" date="2023-07" db="EMBL/GenBank/DDBJ databases">
        <title>Genomic Encyclopedia of Type Strains, Phase IV (KMG-IV): sequencing the most valuable type-strain genomes for metagenomic binning, comparative biology and taxonomic classification.</title>
        <authorList>
            <person name="Goeker M."/>
        </authorList>
    </citation>
    <scope>NUCLEOTIDE SEQUENCE [LARGE SCALE GENOMIC DNA]</scope>
    <source>
        <strain evidence="2 3">NIO-1023</strain>
    </source>
</reference>
<proteinExistence type="predicted"/>
<dbReference type="Proteomes" id="UP001232163">
    <property type="component" value="Unassembled WGS sequence"/>
</dbReference>
<evidence type="ECO:0000256" key="1">
    <source>
        <dbReference type="SAM" id="MobiDB-lite"/>
    </source>
</evidence>
<feature type="region of interest" description="Disordered" evidence="1">
    <location>
        <begin position="69"/>
        <end position="88"/>
    </location>
</feature>
<keyword evidence="3" id="KW-1185">Reference proteome</keyword>
<protein>
    <submittedName>
        <fullName evidence="2">MFS family arabinose efflux permease</fullName>
    </submittedName>
</protein>
<name>A0ABT9MF65_9DEIO</name>
<comment type="caution">
    <text evidence="2">The sequence shown here is derived from an EMBL/GenBank/DDBJ whole genome shotgun (WGS) entry which is preliminary data.</text>
</comment>
<organism evidence="2 3">
    <name type="scientific">Deinococcus enclensis</name>
    <dbReference type="NCBI Taxonomy" id="1049582"/>
    <lineage>
        <taxon>Bacteria</taxon>
        <taxon>Thermotogati</taxon>
        <taxon>Deinococcota</taxon>
        <taxon>Deinococci</taxon>
        <taxon>Deinococcales</taxon>
        <taxon>Deinococcaceae</taxon>
        <taxon>Deinococcus</taxon>
    </lineage>
</organism>